<sequence length="167" mass="19343">MKVNEFRRMLMKARKEKGLSQEDVALILNTAQSCVSDWENGKVEPSFSTVIQLTRIYEEPMVYSLFVSDEHGADDLVPVIVKDIHQTTDLRITALDIQNEYNDVTEQIPKIMRILRDGVISAHEKGDYEKFIKESKEFVSILIPLILKEEIQKKKALQDCRLERAYV</sequence>
<dbReference type="PANTHER" id="PTHR46558:SF11">
    <property type="entry name" value="HTH-TYPE TRANSCRIPTIONAL REGULATOR XRE"/>
    <property type="match status" value="1"/>
</dbReference>
<dbReference type="Gene3D" id="1.10.260.40">
    <property type="entry name" value="lambda repressor-like DNA-binding domains"/>
    <property type="match status" value="1"/>
</dbReference>
<dbReference type="CDD" id="cd00093">
    <property type="entry name" value="HTH_XRE"/>
    <property type="match status" value="1"/>
</dbReference>
<dbReference type="Pfam" id="PF01381">
    <property type="entry name" value="HTH_3"/>
    <property type="match status" value="1"/>
</dbReference>
<dbReference type="PANTHER" id="PTHR46558">
    <property type="entry name" value="TRACRIPTIONAL REGULATORY PROTEIN-RELATED-RELATED"/>
    <property type="match status" value="1"/>
</dbReference>
<dbReference type="AlphaFoldDB" id="A0AA42DQ75"/>
<proteinExistence type="predicted"/>
<dbReference type="InterPro" id="IPR001387">
    <property type="entry name" value="Cro/C1-type_HTH"/>
</dbReference>
<protein>
    <submittedName>
        <fullName evidence="3">Helix-turn-helix transcriptional regulator</fullName>
    </submittedName>
</protein>
<keyword evidence="4" id="KW-1185">Reference proteome</keyword>
<dbReference type="GO" id="GO:0003677">
    <property type="term" value="F:DNA binding"/>
    <property type="evidence" value="ECO:0007669"/>
    <property type="project" value="UniProtKB-KW"/>
</dbReference>
<dbReference type="SUPFAM" id="SSF47413">
    <property type="entry name" value="lambda repressor-like DNA-binding domains"/>
    <property type="match status" value="1"/>
</dbReference>
<evidence type="ECO:0000256" key="1">
    <source>
        <dbReference type="ARBA" id="ARBA00023125"/>
    </source>
</evidence>
<accession>A0AA42DQ75</accession>
<dbReference type="PROSITE" id="PS51257">
    <property type="entry name" value="PROKAR_LIPOPROTEIN"/>
    <property type="match status" value="1"/>
</dbReference>
<reference evidence="3" key="1">
    <citation type="journal article" date="2023" name="Int. J. Syst. Evol. Microbiol.">
        <title>&lt;i&gt;Holtiella tumoricola&lt;/i&gt; gen. nov. sp. nov., isolated from a human clinical sample.</title>
        <authorList>
            <person name="Allen-Vercoe E."/>
            <person name="Daigneault M.C."/>
            <person name="Vancuren S.J."/>
            <person name="Cochrane K."/>
            <person name="O'Neal L.L."/>
            <person name="Sankaranarayanan K."/>
            <person name="Lawson P.A."/>
        </authorList>
    </citation>
    <scope>NUCLEOTIDE SEQUENCE</scope>
    <source>
        <strain evidence="3">CC70A</strain>
    </source>
</reference>
<organism evidence="3 4">
    <name type="scientific">Holtiella tumoricola</name>
    <dbReference type="NCBI Taxonomy" id="3018743"/>
    <lineage>
        <taxon>Bacteria</taxon>
        <taxon>Bacillati</taxon>
        <taxon>Bacillota</taxon>
        <taxon>Clostridia</taxon>
        <taxon>Lachnospirales</taxon>
        <taxon>Cellulosilyticaceae</taxon>
        <taxon>Holtiella</taxon>
    </lineage>
</organism>
<evidence type="ECO:0000313" key="4">
    <source>
        <dbReference type="Proteomes" id="UP001169242"/>
    </source>
</evidence>
<keyword evidence="1" id="KW-0238">DNA-binding</keyword>
<evidence type="ECO:0000313" key="3">
    <source>
        <dbReference type="EMBL" id="MDA3732868.1"/>
    </source>
</evidence>
<dbReference type="EMBL" id="JAQIFT010000057">
    <property type="protein sequence ID" value="MDA3732868.1"/>
    <property type="molecule type" value="Genomic_DNA"/>
</dbReference>
<name>A0AA42DQ75_9FIRM</name>
<dbReference type="RefSeq" id="WP_271012849.1">
    <property type="nucleotide sequence ID" value="NZ_JAQIFT010000057.1"/>
</dbReference>
<dbReference type="SMART" id="SM00530">
    <property type="entry name" value="HTH_XRE"/>
    <property type="match status" value="1"/>
</dbReference>
<gene>
    <name evidence="3" type="ORF">PBV87_15430</name>
</gene>
<dbReference type="Proteomes" id="UP001169242">
    <property type="component" value="Unassembled WGS sequence"/>
</dbReference>
<dbReference type="InterPro" id="IPR010982">
    <property type="entry name" value="Lambda_DNA-bd_dom_sf"/>
</dbReference>
<evidence type="ECO:0000259" key="2">
    <source>
        <dbReference type="PROSITE" id="PS50943"/>
    </source>
</evidence>
<feature type="domain" description="HTH cro/C1-type" evidence="2">
    <location>
        <begin position="10"/>
        <end position="64"/>
    </location>
</feature>
<comment type="caution">
    <text evidence="3">The sequence shown here is derived from an EMBL/GenBank/DDBJ whole genome shotgun (WGS) entry which is preliminary data.</text>
</comment>
<dbReference type="PROSITE" id="PS50943">
    <property type="entry name" value="HTH_CROC1"/>
    <property type="match status" value="1"/>
</dbReference>